<dbReference type="Pfam" id="PF19271">
    <property type="entry name" value="Nis1"/>
    <property type="match status" value="1"/>
</dbReference>
<evidence type="ECO:0000313" key="2">
    <source>
        <dbReference type="EMBL" id="KAH0960014.1"/>
    </source>
</evidence>
<organism evidence="2 3">
    <name type="scientific">Hirsutella rhossiliensis</name>
    <dbReference type="NCBI Taxonomy" id="111463"/>
    <lineage>
        <taxon>Eukaryota</taxon>
        <taxon>Fungi</taxon>
        <taxon>Dikarya</taxon>
        <taxon>Ascomycota</taxon>
        <taxon>Pezizomycotina</taxon>
        <taxon>Sordariomycetes</taxon>
        <taxon>Hypocreomycetidae</taxon>
        <taxon>Hypocreales</taxon>
        <taxon>Ophiocordycipitaceae</taxon>
        <taxon>Hirsutella</taxon>
    </lineage>
</organism>
<name>A0A9P8MT98_9HYPO</name>
<dbReference type="OrthoDB" id="3913322at2759"/>
<dbReference type="AlphaFoldDB" id="A0A9P8MT98"/>
<accession>A0A9P8MT98</accession>
<comment type="caution">
    <text evidence="2">The sequence shown here is derived from an EMBL/GenBank/DDBJ whole genome shotgun (WGS) entry which is preliminary data.</text>
</comment>
<evidence type="ECO:0000256" key="1">
    <source>
        <dbReference type="SAM" id="SignalP"/>
    </source>
</evidence>
<keyword evidence="1" id="KW-0732">Signal</keyword>
<dbReference type="EMBL" id="JAIZPD010000011">
    <property type="protein sequence ID" value="KAH0960014.1"/>
    <property type="molecule type" value="Genomic_DNA"/>
</dbReference>
<feature type="signal peptide" evidence="1">
    <location>
        <begin position="1"/>
        <end position="20"/>
    </location>
</feature>
<protein>
    <submittedName>
        <fullName evidence="2">Uncharacterized protein</fullName>
    </submittedName>
</protein>
<reference evidence="2" key="1">
    <citation type="submission" date="2021-09" db="EMBL/GenBank/DDBJ databases">
        <title>A high-quality genome of the endoparasitic fungus Hirsutella rhossiliensis with a comparison of Hirsutella genomes reveals transposable elements contributing to genome size variation.</title>
        <authorList>
            <person name="Lin R."/>
            <person name="Jiao Y."/>
            <person name="Sun X."/>
            <person name="Ling J."/>
            <person name="Xie B."/>
            <person name="Cheng X."/>
        </authorList>
    </citation>
    <scope>NUCLEOTIDE SEQUENCE</scope>
    <source>
        <strain evidence="2">HR02</strain>
    </source>
</reference>
<sequence length="144" mass="15071">MHFPSAAAAAVSALASVAHARINGIAVPDTIRPGDSFHVVIRSSNYIQTVYDVAIAFGYAPGRGYPDTLGAVADSFYLGPGQSNQLGNIKKWITIPPSAPRGQGVVTASLMSLYGVSHSPVLSNYNVTVTFGDQTSNNYVSSQP</sequence>
<evidence type="ECO:0000313" key="3">
    <source>
        <dbReference type="Proteomes" id="UP000824596"/>
    </source>
</evidence>
<gene>
    <name evidence="2" type="ORF">HRG_09035</name>
</gene>
<dbReference type="InterPro" id="IPR045469">
    <property type="entry name" value="Nis1"/>
</dbReference>
<dbReference type="GeneID" id="68358164"/>
<feature type="chain" id="PRO_5040325670" evidence="1">
    <location>
        <begin position="21"/>
        <end position="144"/>
    </location>
</feature>
<proteinExistence type="predicted"/>
<dbReference type="Proteomes" id="UP000824596">
    <property type="component" value="Unassembled WGS sequence"/>
</dbReference>
<dbReference type="RefSeq" id="XP_044717527.1">
    <property type="nucleotide sequence ID" value="XM_044867506.1"/>
</dbReference>
<keyword evidence="3" id="KW-1185">Reference proteome</keyword>